<name>A0ABT6H2S7_9BACI</name>
<evidence type="ECO:0000256" key="5">
    <source>
        <dbReference type="ARBA" id="ARBA00049117"/>
    </source>
</evidence>
<evidence type="ECO:0000256" key="1">
    <source>
        <dbReference type="ARBA" id="ARBA00022741"/>
    </source>
</evidence>
<evidence type="ECO:0000313" key="8">
    <source>
        <dbReference type="Proteomes" id="UP001218246"/>
    </source>
</evidence>
<evidence type="ECO:0000259" key="6">
    <source>
        <dbReference type="SMART" id="SM00833"/>
    </source>
</evidence>
<comment type="catalytic activity">
    <reaction evidence="5">
        <text>GTP + H2O = GDP + phosphate + H(+)</text>
        <dbReference type="Rhea" id="RHEA:19669"/>
        <dbReference type="ChEBI" id="CHEBI:15377"/>
        <dbReference type="ChEBI" id="CHEBI:15378"/>
        <dbReference type="ChEBI" id="CHEBI:37565"/>
        <dbReference type="ChEBI" id="CHEBI:43474"/>
        <dbReference type="ChEBI" id="CHEBI:58189"/>
    </reaction>
    <physiologicalReaction direction="left-to-right" evidence="5">
        <dbReference type="Rhea" id="RHEA:19670"/>
    </physiologicalReaction>
</comment>
<proteinExistence type="inferred from homology"/>
<accession>A0ABT6H2S7</accession>
<dbReference type="InterPro" id="IPR051927">
    <property type="entry name" value="Zn_Chap_cDPG_Synth"/>
</dbReference>
<feature type="domain" description="CobW C-terminal" evidence="6">
    <location>
        <begin position="255"/>
        <end position="370"/>
    </location>
</feature>
<keyword evidence="3" id="KW-0143">Chaperone</keyword>
<dbReference type="SMART" id="SM00833">
    <property type="entry name" value="CobW_C"/>
    <property type="match status" value="1"/>
</dbReference>
<evidence type="ECO:0000256" key="3">
    <source>
        <dbReference type="ARBA" id="ARBA00023186"/>
    </source>
</evidence>
<dbReference type="Pfam" id="PF02492">
    <property type="entry name" value="cobW"/>
    <property type="match status" value="1"/>
</dbReference>
<comment type="similarity">
    <text evidence="4">Belongs to the SIMIBI class G3E GTPase family. ZNG1 subfamily.</text>
</comment>
<comment type="caution">
    <text evidence="7">The sequence shown here is derived from an EMBL/GenBank/DDBJ whole genome shotgun (WGS) entry which is preliminary data.</text>
</comment>
<dbReference type="Gene3D" id="3.40.50.300">
    <property type="entry name" value="P-loop containing nucleotide triphosphate hydrolases"/>
    <property type="match status" value="1"/>
</dbReference>
<dbReference type="InterPro" id="IPR036627">
    <property type="entry name" value="CobW-likC_sf"/>
</dbReference>
<evidence type="ECO:0000313" key="7">
    <source>
        <dbReference type="EMBL" id="MDG5752930.1"/>
    </source>
</evidence>
<evidence type="ECO:0000256" key="2">
    <source>
        <dbReference type="ARBA" id="ARBA00022801"/>
    </source>
</evidence>
<dbReference type="InterPro" id="IPR027417">
    <property type="entry name" value="P-loop_NTPase"/>
</dbReference>
<dbReference type="EMBL" id="JARULN010000001">
    <property type="protein sequence ID" value="MDG5752930.1"/>
    <property type="molecule type" value="Genomic_DNA"/>
</dbReference>
<dbReference type="PANTHER" id="PTHR43603">
    <property type="entry name" value="COBW DOMAIN-CONTAINING PROTEIN DDB_G0274527"/>
    <property type="match status" value="1"/>
</dbReference>
<keyword evidence="2" id="KW-0378">Hydrolase</keyword>
<organism evidence="7 8">
    <name type="scientific">Ectobacillus antri</name>
    <dbReference type="NCBI Taxonomy" id="2486280"/>
    <lineage>
        <taxon>Bacteria</taxon>
        <taxon>Bacillati</taxon>
        <taxon>Bacillota</taxon>
        <taxon>Bacilli</taxon>
        <taxon>Bacillales</taxon>
        <taxon>Bacillaceae</taxon>
        <taxon>Ectobacillus</taxon>
    </lineage>
</organism>
<dbReference type="InterPro" id="IPR003495">
    <property type="entry name" value="CobW/HypB/UreG_nucleotide-bd"/>
</dbReference>
<dbReference type="PANTHER" id="PTHR43603:SF3">
    <property type="entry name" value="ZINC CHAPERONE YCIC"/>
    <property type="match status" value="1"/>
</dbReference>
<dbReference type="Proteomes" id="UP001218246">
    <property type="component" value="Unassembled WGS sequence"/>
</dbReference>
<evidence type="ECO:0000256" key="4">
    <source>
        <dbReference type="ARBA" id="ARBA00034320"/>
    </source>
</evidence>
<reference evidence="7 8" key="1">
    <citation type="submission" date="2023-04" db="EMBL/GenBank/DDBJ databases">
        <title>Ectobacillus antri isolated from activated sludge.</title>
        <authorList>
            <person name="Yan P."/>
            <person name="Liu X."/>
        </authorList>
    </citation>
    <scope>NUCLEOTIDE SEQUENCE [LARGE SCALE GENOMIC DNA]</scope>
    <source>
        <strain evidence="7 8">C18H</strain>
    </source>
</reference>
<dbReference type="SUPFAM" id="SSF52540">
    <property type="entry name" value="P-loop containing nucleoside triphosphate hydrolases"/>
    <property type="match status" value="1"/>
</dbReference>
<dbReference type="InterPro" id="IPR011629">
    <property type="entry name" value="CobW-like_C"/>
</dbReference>
<keyword evidence="8" id="KW-1185">Reference proteome</keyword>
<sequence length="394" mass="44613">MMKIPVTVLSGYLGAGKTTLLNHILTNREGLKVAVIVNDMSEVNVDAALVKQGGFSRTEEKLVEMQNGCICCTLREDLILEVERLVNAGDIDYIIIESSGISEPIPVAQTFTYIDEELGIDLSKKCRLDTMVTVVDANRFWDDYASGESLLDRQQGTDENDTREVIDLLIDQIEFADVILLNKIDLLNKEDANELYNLLHKLNPEANIICTSYSKVSLHEVLNTNRFDFDKASQAAGWIKELNEEHVPETEEYGISSFVYRKKRPFHPARFMNFLENWPLDVVRAKGFFWVATRNDMTGLISQAGSSITIQGAGEWVATYSPEEQKQTLADDPDILKRWDDVYGDRMTELVLIGIDMNKQEIQDALDACVLTDEEMKMNWNSFADPLPEFVYEG</sequence>
<protein>
    <submittedName>
        <fullName evidence="7">GTP-binding protein</fullName>
    </submittedName>
</protein>
<gene>
    <name evidence="7" type="ORF">P6P90_02805</name>
</gene>
<dbReference type="Gene3D" id="3.30.1220.10">
    <property type="entry name" value="CobW-like, C-terminal domain"/>
    <property type="match status" value="1"/>
</dbReference>
<dbReference type="Pfam" id="PF07683">
    <property type="entry name" value="CobW_C"/>
    <property type="match status" value="1"/>
</dbReference>
<dbReference type="CDD" id="cd03112">
    <property type="entry name" value="CobW-like"/>
    <property type="match status" value="1"/>
</dbReference>
<keyword evidence="1" id="KW-0547">Nucleotide-binding</keyword>